<feature type="compositionally biased region" description="Acidic residues" evidence="1">
    <location>
        <begin position="80"/>
        <end position="95"/>
    </location>
</feature>
<comment type="caution">
    <text evidence="2">The sequence shown here is derived from an EMBL/GenBank/DDBJ whole genome shotgun (WGS) entry which is preliminary data.</text>
</comment>
<dbReference type="EMBL" id="JACEIK010002541">
    <property type="protein sequence ID" value="MCD9637698.1"/>
    <property type="molecule type" value="Genomic_DNA"/>
</dbReference>
<feature type="region of interest" description="Disordered" evidence="1">
    <location>
        <begin position="26"/>
        <end position="120"/>
    </location>
</feature>
<reference evidence="2 3" key="1">
    <citation type="journal article" date="2021" name="BMC Genomics">
        <title>Datura genome reveals duplications of psychoactive alkaloid biosynthetic genes and high mutation rate following tissue culture.</title>
        <authorList>
            <person name="Rajewski A."/>
            <person name="Carter-House D."/>
            <person name="Stajich J."/>
            <person name="Litt A."/>
        </authorList>
    </citation>
    <scope>NUCLEOTIDE SEQUENCE [LARGE SCALE GENOMIC DNA]</scope>
    <source>
        <strain evidence="2">AR-01</strain>
    </source>
</reference>
<sequence>MDRCISQWTIVLDRGSSVLEVHYNITSSDESPVVTTRANSKDQEAVVATTSPPQSDEGSDEAKSDGDNPPADNARKGNDDAEESRDDGTNAEESGDSAAKDTNEQVEDSEPRTTPEARSKRWFLHGSRDVYFAWLNLNEKGNPSRSIQGEKKIQINALNKVLELKRLFEGYNIYLMAKTLGKYSIEIVREFYANYYCTLEKKASQEGN</sequence>
<keyword evidence="3" id="KW-1185">Reference proteome</keyword>
<protein>
    <submittedName>
        <fullName evidence="2">Uncharacterized protein</fullName>
    </submittedName>
</protein>
<gene>
    <name evidence="2" type="ORF">HAX54_021135</name>
</gene>
<evidence type="ECO:0000256" key="1">
    <source>
        <dbReference type="SAM" id="MobiDB-lite"/>
    </source>
</evidence>
<feature type="compositionally biased region" description="Basic and acidic residues" evidence="1">
    <location>
        <begin position="98"/>
        <end position="119"/>
    </location>
</feature>
<accession>A0ABS8USF4</accession>
<evidence type="ECO:0000313" key="2">
    <source>
        <dbReference type="EMBL" id="MCD9637698.1"/>
    </source>
</evidence>
<feature type="compositionally biased region" description="Polar residues" evidence="1">
    <location>
        <begin position="26"/>
        <end position="38"/>
    </location>
</feature>
<dbReference type="Proteomes" id="UP000823775">
    <property type="component" value="Unassembled WGS sequence"/>
</dbReference>
<name>A0ABS8USF4_DATST</name>
<organism evidence="2 3">
    <name type="scientific">Datura stramonium</name>
    <name type="common">Jimsonweed</name>
    <name type="synonym">Common thornapple</name>
    <dbReference type="NCBI Taxonomy" id="4076"/>
    <lineage>
        <taxon>Eukaryota</taxon>
        <taxon>Viridiplantae</taxon>
        <taxon>Streptophyta</taxon>
        <taxon>Embryophyta</taxon>
        <taxon>Tracheophyta</taxon>
        <taxon>Spermatophyta</taxon>
        <taxon>Magnoliopsida</taxon>
        <taxon>eudicotyledons</taxon>
        <taxon>Gunneridae</taxon>
        <taxon>Pentapetalae</taxon>
        <taxon>asterids</taxon>
        <taxon>lamiids</taxon>
        <taxon>Solanales</taxon>
        <taxon>Solanaceae</taxon>
        <taxon>Solanoideae</taxon>
        <taxon>Datureae</taxon>
        <taxon>Datura</taxon>
    </lineage>
</organism>
<evidence type="ECO:0000313" key="3">
    <source>
        <dbReference type="Proteomes" id="UP000823775"/>
    </source>
</evidence>
<proteinExistence type="predicted"/>